<accession>A0A1K2HLM1</accession>
<evidence type="ECO:0000313" key="1">
    <source>
        <dbReference type="EMBL" id="SFZ77611.1"/>
    </source>
</evidence>
<proteinExistence type="predicted"/>
<dbReference type="STRING" id="1121279.SAMN02745887_02520"/>
<dbReference type="AlphaFoldDB" id="A0A1K2HLM1"/>
<dbReference type="EMBL" id="FPKR01000009">
    <property type="protein sequence ID" value="SFZ77611.1"/>
    <property type="molecule type" value="Genomic_DNA"/>
</dbReference>
<keyword evidence="2" id="KW-1185">Reference proteome</keyword>
<dbReference type="RefSeq" id="WP_072429021.1">
    <property type="nucleotide sequence ID" value="NZ_FPKR01000009.1"/>
</dbReference>
<protein>
    <submittedName>
        <fullName evidence="1">Uncharacterized protein</fullName>
    </submittedName>
</protein>
<dbReference type="Proteomes" id="UP000186513">
    <property type="component" value="Unassembled WGS sequence"/>
</dbReference>
<organism evidence="1 2">
    <name type="scientific">Chitinimonas taiwanensis DSM 18899</name>
    <dbReference type="NCBI Taxonomy" id="1121279"/>
    <lineage>
        <taxon>Bacteria</taxon>
        <taxon>Pseudomonadati</taxon>
        <taxon>Pseudomonadota</taxon>
        <taxon>Betaproteobacteria</taxon>
        <taxon>Neisseriales</taxon>
        <taxon>Chitinibacteraceae</taxon>
        <taxon>Chitinimonas</taxon>
    </lineage>
</organism>
<name>A0A1K2HLM1_9NEIS</name>
<reference evidence="1 2" key="1">
    <citation type="submission" date="2016-11" db="EMBL/GenBank/DDBJ databases">
        <authorList>
            <person name="Jaros S."/>
            <person name="Januszkiewicz K."/>
            <person name="Wedrychowicz H."/>
        </authorList>
    </citation>
    <scope>NUCLEOTIDE SEQUENCE [LARGE SCALE GENOMIC DNA]</scope>
    <source>
        <strain evidence="1 2">DSM 18899</strain>
    </source>
</reference>
<sequence length="114" mass="12620">MTTMRLHCRGFVHMKGKAKETGKEYDFAQLMIELDMSGNQNANMQRLAFGKEAVAFDVEPSFAAKFYGFPYPCDLDVQIEEQMVKGRRGSLETRKKAVNATLATPAVPAAAKAV</sequence>
<evidence type="ECO:0000313" key="2">
    <source>
        <dbReference type="Proteomes" id="UP000186513"/>
    </source>
</evidence>
<gene>
    <name evidence="1" type="ORF">SAMN02745887_02520</name>
</gene>